<name>A0A5N6QES1_9ROSI</name>
<dbReference type="EMBL" id="CM017321">
    <property type="protein sequence ID" value="KAE7997159.1"/>
    <property type="molecule type" value="Genomic_DNA"/>
</dbReference>
<dbReference type="AlphaFoldDB" id="A0A5N6QES1"/>
<reference evidence="2 3" key="1">
    <citation type="submission" date="2019-06" db="EMBL/GenBank/DDBJ databases">
        <title>A chromosomal-level reference genome of Carpinus fangiana (Coryloideae, Betulaceae).</title>
        <authorList>
            <person name="Yang X."/>
            <person name="Wang Z."/>
            <person name="Zhang L."/>
            <person name="Hao G."/>
            <person name="Liu J."/>
            <person name="Yang Y."/>
        </authorList>
    </citation>
    <scope>NUCLEOTIDE SEQUENCE [LARGE SCALE GENOMIC DNA]</scope>
    <source>
        <strain evidence="2">Cfa_2016G</strain>
        <tissue evidence="2">Leaf</tissue>
    </source>
</reference>
<feature type="compositionally biased region" description="Basic and acidic residues" evidence="1">
    <location>
        <begin position="1"/>
        <end position="10"/>
    </location>
</feature>
<protein>
    <submittedName>
        <fullName evidence="2">Uncharacterized protein</fullName>
    </submittedName>
</protein>
<evidence type="ECO:0000256" key="1">
    <source>
        <dbReference type="SAM" id="MobiDB-lite"/>
    </source>
</evidence>
<feature type="compositionally biased region" description="Polar residues" evidence="1">
    <location>
        <begin position="12"/>
        <end position="33"/>
    </location>
</feature>
<organism evidence="2 3">
    <name type="scientific">Carpinus fangiana</name>
    <dbReference type="NCBI Taxonomy" id="176857"/>
    <lineage>
        <taxon>Eukaryota</taxon>
        <taxon>Viridiplantae</taxon>
        <taxon>Streptophyta</taxon>
        <taxon>Embryophyta</taxon>
        <taxon>Tracheophyta</taxon>
        <taxon>Spermatophyta</taxon>
        <taxon>Magnoliopsida</taxon>
        <taxon>eudicotyledons</taxon>
        <taxon>Gunneridae</taxon>
        <taxon>Pentapetalae</taxon>
        <taxon>rosids</taxon>
        <taxon>fabids</taxon>
        <taxon>Fagales</taxon>
        <taxon>Betulaceae</taxon>
        <taxon>Carpinus</taxon>
    </lineage>
</organism>
<feature type="compositionally biased region" description="Basic and acidic residues" evidence="1">
    <location>
        <begin position="36"/>
        <end position="70"/>
    </location>
</feature>
<evidence type="ECO:0000313" key="3">
    <source>
        <dbReference type="Proteomes" id="UP000327013"/>
    </source>
</evidence>
<accession>A0A5N6QES1</accession>
<feature type="region of interest" description="Disordered" evidence="1">
    <location>
        <begin position="1"/>
        <end position="70"/>
    </location>
</feature>
<proteinExistence type="predicted"/>
<gene>
    <name evidence="2" type="ORF">FH972_001815</name>
</gene>
<dbReference type="Proteomes" id="UP000327013">
    <property type="component" value="Chromosome 1"/>
</dbReference>
<evidence type="ECO:0000313" key="2">
    <source>
        <dbReference type="EMBL" id="KAE7997159.1"/>
    </source>
</evidence>
<keyword evidence="3" id="KW-1185">Reference proteome</keyword>
<sequence length="70" mass="7744">MSARQRHEGWTELTNGNTSGLEKTIFKNQANINSSGDRERSGGGDERHDRLEKGRLGEGVGRHRDASILP</sequence>